<evidence type="ECO:0000313" key="9">
    <source>
        <dbReference type="EMBL" id="MDN3572644.1"/>
    </source>
</evidence>
<proteinExistence type="inferred from homology"/>
<dbReference type="InterPro" id="IPR000086">
    <property type="entry name" value="NUDIX_hydrolase_dom"/>
</dbReference>
<dbReference type="PANTHER" id="PTHR11839:SF18">
    <property type="entry name" value="NUDIX HYDROLASE DOMAIN-CONTAINING PROTEIN"/>
    <property type="match status" value="1"/>
</dbReference>
<evidence type="ECO:0000259" key="8">
    <source>
        <dbReference type="PROSITE" id="PS51462"/>
    </source>
</evidence>
<accession>A0ABT8AS42</accession>
<keyword evidence="10" id="KW-1185">Reference proteome</keyword>
<comment type="cofactor">
    <cofactor evidence="2">
        <name>Mg(2+)</name>
        <dbReference type="ChEBI" id="CHEBI:18420"/>
    </cofactor>
</comment>
<dbReference type="Proteomes" id="UP001244297">
    <property type="component" value="Unassembled WGS sequence"/>
</dbReference>
<dbReference type="Pfam" id="PF00293">
    <property type="entry name" value="NUDIX"/>
    <property type="match status" value="1"/>
</dbReference>
<evidence type="ECO:0000256" key="3">
    <source>
        <dbReference type="ARBA" id="ARBA00007275"/>
    </source>
</evidence>
<evidence type="ECO:0000256" key="6">
    <source>
        <dbReference type="ARBA" id="ARBA00032162"/>
    </source>
</evidence>
<evidence type="ECO:0000256" key="1">
    <source>
        <dbReference type="ARBA" id="ARBA00000847"/>
    </source>
</evidence>
<keyword evidence="5 9" id="KW-0378">Hydrolase</keyword>
<evidence type="ECO:0000256" key="7">
    <source>
        <dbReference type="ARBA" id="ARBA00032272"/>
    </source>
</evidence>
<organism evidence="9 10">
    <name type="scientific">Methylobacterium longum</name>
    <dbReference type="NCBI Taxonomy" id="767694"/>
    <lineage>
        <taxon>Bacteria</taxon>
        <taxon>Pseudomonadati</taxon>
        <taxon>Pseudomonadota</taxon>
        <taxon>Alphaproteobacteria</taxon>
        <taxon>Hyphomicrobiales</taxon>
        <taxon>Methylobacteriaceae</taxon>
        <taxon>Methylobacterium</taxon>
    </lineage>
</organism>
<dbReference type="Gene3D" id="3.90.79.10">
    <property type="entry name" value="Nucleoside Triphosphate Pyrophosphohydrolase"/>
    <property type="match status" value="1"/>
</dbReference>
<dbReference type="RefSeq" id="WP_238290000.1">
    <property type="nucleotide sequence ID" value="NZ_BPQS01000019.1"/>
</dbReference>
<protein>
    <recommendedName>
        <fullName evidence="4">GDP-mannose pyrophosphatase</fullName>
    </recommendedName>
    <alternativeName>
        <fullName evidence="6">GDP-mannose hydrolase</fullName>
    </alternativeName>
    <alternativeName>
        <fullName evidence="7">GDPMK</fullName>
    </alternativeName>
</protein>
<feature type="domain" description="Nudix hydrolase" evidence="8">
    <location>
        <begin position="37"/>
        <end position="177"/>
    </location>
</feature>
<comment type="similarity">
    <text evidence="3">Belongs to the Nudix hydrolase family. NudK subfamily.</text>
</comment>
<dbReference type="CDD" id="cd24157">
    <property type="entry name" value="NUDIX_GDPMK"/>
    <property type="match status" value="1"/>
</dbReference>
<evidence type="ECO:0000256" key="4">
    <source>
        <dbReference type="ARBA" id="ARBA00016377"/>
    </source>
</evidence>
<dbReference type="EMBL" id="JAUFPT010000061">
    <property type="protein sequence ID" value="MDN3572644.1"/>
    <property type="molecule type" value="Genomic_DNA"/>
</dbReference>
<dbReference type="InterPro" id="IPR015797">
    <property type="entry name" value="NUDIX_hydrolase-like_dom_sf"/>
</dbReference>
<evidence type="ECO:0000256" key="2">
    <source>
        <dbReference type="ARBA" id="ARBA00001946"/>
    </source>
</evidence>
<evidence type="ECO:0000313" key="10">
    <source>
        <dbReference type="Proteomes" id="UP001244297"/>
    </source>
</evidence>
<sequence>MKAEILEIRFIHEGWSRFGIARVRLANGAVVEREIEDHGNAVGILPYDPVRKVAALVRELRVPPLFAAGEQVQLEAPAGLIDDGSPEQNARREVLEEVGLRLTDLEFVGATYSCAGVTTEKLHLYLGSYGQADRIEDGGGAAGEHENIRVVEMPLAELAARADEAAITDLKTLTLVLALRARHPELFRA</sequence>
<name>A0ABT8AS42_9HYPH</name>
<dbReference type="PANTHER" id="PTHR11839">
    <property type="entry name" value="UDP/ADP-SUGAR PYROPHOSPHATASE"/>
    <property type="match status" value="1"/>
</dbReference>
<dbReference type="SUPFAM" id="SSF55811">
    <property type="entry name" value="Nudix"/>
    <property type="match status" value="1"/>
</dbReference>
<reference evidence="10" key="1">
    <citation type="journal article" date="2019" name="Int. J. Syst. Evol. Microbiol.">
        <title>The Global Catalogue of Microorganisms (GCM) 10K type strain sequencing project: providing services to taxonomists for standard genome sequencing and annotation.</title>
        <authorList>
            <consortium name="The Broad Institute Genomics Platform"/>
            <consortium name="The Broad Institute Genome Sequencing Center for Infectious Disease"/>
            <person name="Wu L."/>
            <person name="Ma J."/>
        </authorList>
    </citation>
    <scope>NUCLEOTIDE SEQUENCE [LARGE SCALE GENOMIC DNA]</scope>
    <source>
        <strain evidence="10">CECT 7806</strain>
    </source>
</reference>
<dbReference type="PROSITE" id="PS51462">
    <property type="entry name" value="NUDIX"/>
    <property type="match status" value="1"/>
</dbReference>
<gene>
    <name evidence="9" type="ORF">QWZ18_18680</name>
</gene>
<comment type="caution">
    <text evidence="9">The sequence shown here is derived from an EMBL/GenBank/DDBJ whole genome shotgun (WGS) entry which is preliminary data.</text>
</comment>
<dbReference type="GO" id="GO:0016787">
    <property type="term" value="F:hydrolase activity"/>
    <property type="evidence" value="ECO:0007669"/>
    <property type="project" value="UniProtKB-KW"/>
</dbReference>
<comment type="catalytic activity">
    <reaction evidence="1">
        <text>GDP-alpha-D-mannose + H2O = alpha-D-mannose 1-phosphate + GMP + 2 H(+)</text>
        <dbReference type="Rhea" id="RHEA:27978"/>
        <dbReference type="ChEBI" id="CHEBI:15377"/>
        <dbReference type="ChEBI" id="CHEBI:15378"/>
        <dbReference type="ChEBI" id="CHEBI:57527"/>
        <dbReference type="ChEBI" id="CHEBI:58115"/>
        <dbReference type="ChEBI" id="CHEBI:58409"/>
    </reaction>
</comment>
<evidence type="ECO:0000256" key="5">
    <source>
        <dbReference type="ARBA" id="ARBA00022801"/>
    </source>
</evidence>